<proteinExistence type="predicted"/>
<sequence>MGSWHALPRPCPWHCVQEPAAKGVQKRRRLGIVSMLYNGDRAESRISKLHWRPISLQQQGISKVAAQGRSKLFNEHHGAKALSSARDTQDQAFAQFFGRLREVHGEQQVISTEAWDKLFGKVVAPEHAHASLELMRADATVRDQTGWDWSSRGYGQILLRLVEVGASVGAPELAECVIQPALAQELRLNLKSKDFVATIMRKVSAGAPTELLQRLYQAEHSMRGTNTHMAAHELSRRYRKEGNVAGVQQLLLQAQSGDAALKEKLQEDLAIWLQKRQF</sequence>
<comment type="caution">
    <text evidence="1">The sequence shown here is derived from an EMBL/GenBank/DDBJ whole genome shotgun (WGS) entry which is preliminary data.</text>
</comment>
<dbReference type="EMBL" id="MU070205">
    <property type="protein sequence ID" value="KAF5829086.1"/>
    <property type="molecule type" value="Genomic_DNA"/>
</dbReference>
<evidence type="ECO:0000313" key="2">
    <source>
        <dbReference type="Proteomes" id="UP000815325"/>
    </source>
</evidence>
<protein>
    <submittedName>
        <fullName evidence="1">Uncharacterized protein</fullName>
    </submittedName>
</protein>
<keyword evidence="2" id="KW-1185">Reference proteome</keyword>
<reference evidence="1" key="1">
    <citation type="submission" date="2017-08" db="EMBL/GenBank/DDBJ databases">
        <authorList>
            <person name="Polle J.E."/>
            <person name="Barry K."/>
            <person name="Cushman J."/>
            <person name="Schmutz J."/>
            <person name="Tran D."/>
            <person name="Hathwaick L.T."/>
            <person name="Yim W.C."/>
            <person name="Jenkins J."/>
            <person name="Mckie-Krisberg Z.M."/>
            <person name="Prochnik S."/>
            <person name="Lindquist E."/>
            <person name="Dockter R.B."/>
            <person name="Adam C."/>
            <person name="Molina H."/>
            <person name="Bunkerborg J."/>
            <person name="Jin E."/>
            <person name="Buchheim M."/>
            <person name="Magnuson J."/>
        </authorList>
    </citation>
    <scope>NUCLEOTIDE SEQUENCE</scope>
    <source>
        <strain evidence="1">CCAP 19/18</strain>
    </source>
</reference>
<evidence type="ECO:0000313" key="1">
    <source>
        <dbReference type="EMBL" id="KAF5829086.1"/>
    </source>
</evidence>
<name>A0ABQ7G3A0_DUNSA</name>
<organism evidence="1 2">
    <name type="scientific">Dunaliella salina</name>
    <name type="common">Green alga</name>
    <name type="synonym">Protococcus salinus</name>
    <dbReference type="NCBI Taxonomy" id="3046"/>
    <lineage>
        <taxon>Eukaryota</taxon>
        <taxon>Viridiplantae</taxon>
        <taxon>Chlorophyta</taxon>
        <taxon>core chlorophytes</taxon>
        <taxon>Chlorophyceae</taxon>
        <taxon>CS clade</taxon>
        <taxon>Chlamydomonadales</taxon>
        <taxon>Dunaliellaceae</taxon>
        <taxon>Dunaliella</taxon>
    </lineage>
</organism>
<dbReference type="Proteomes" id="UP000815325">
    <property type="component" value="Unassembled WGS sequence"/>
</dbReference>
<accession>A0ABQ7G3A0</accession>
<gene>
    <name evidence="1" type="ORF">DUNSADRAFT_16599</name>
</gene>